<evidence type="ECO:0000313" key="3">
    <source>
        <dbReference type="EMBL" id="MDR7354610.1"/>
    </source>
</evidence>
<dbReference type="Gene3D" id="3.20.20.80">
    <property type="entry name" value="Glycosidases"/>
    <property type="match status" value="1"/>
</dbReference>
<dbReference type="Pfam" id="PF00128">
    <property type="entry name" value="Alpha-amylase"/>
    <property type="match status" value="1"/>
</dbReference>
<dbReference type="CDD" id="cd02860">
    <property type="entry name" value="E_set_Pullulanase"/>
    <property type="match status" value="1"/>
</dbReference>
<dbReference type="Proteomes" id="UP001183619">
    <property type="component" value="Unassembled WGS sequence"/>
</dbReference>
<dbReference type="InterPro" id="IPR014756">
    <property type="entry name" value="Ig_E-set"/>
</dbReference>
<dbReference type="RefSeq" id="WP_277104544.1">
    <property type="nucleotide sequence ID" value="NZ_BAAAJS010000003.1"/>
</dbReference>
<comment type="similarity">
    <text evidence="1">Belongs to the glycosyl hydrolase 13 family.</text>
</comment>
<evidence type="ECO:0000256" key="1">
    <source>
        <dbReference type="ARBA" id="ARBA00008061"/>
    </source>
</evidence>
<dbReference type="Gene3D" id="2.60.40.10">
    <property type="entry name" value="Immunoglobulins"/>
    <property type="match status" value="1"/>
</dbReference>
<dbReference type="InterPro" id="IPR011840">
    <property type="entry name" value="PulA_typeI"/>
</dbReference>
<dbReference type="Pfam" id="PF02922">
    <property type="entry name" value="CBM_48"/>
    <property type="match status" value="1"/>
</dbReference>
<dbReference type="InterPro" id="IPR004193">
    <property type="entry name" value="Glyco_hydro_13_N"/>
</dbReference>
<dbReference type="CDD" id="cd11341">
    <property type="entry name" value="AmyAc_Pullulanase_LD-like"/>
    <property type="match status" value="1"/>
</dbReference>
<dbReference type="InterPro" id="IPR017853">
    <property type="entry name" value="GH"/>
</dbReference>
<dbReference type="EMBL" id="JAVDYF010000001">
    <property type="protein sequence ID" value="MDR7354610.1"/>
    <property type="molecule type" value="Genomic_DNA"/>
</dbReference>
<proteinExistence type="inferred from homology"/>
<evidence type="ECO:0000313" key="4">
    <source>
        <dbReference type="Proteomes" id="UP001183619"/>
    </source>
</evidence>
<organism evidence="3 4">
    <name type="scientific">Corynebacterium felinum</name>
    <dbReference type="NCBI Taxonomy" id="131318"/>
    <lineage>
        <taxon>Bacteria</taxon>
        <taxon>Bacillati</taxon>
        <taxon>Actinomycetota</taxon>
        <taxon>Actinomycetes</taxon>
        <taxon>Mycobacteriales</taxon>
        <taxon>Corynebacteriaceae</taxon>
        <taxon>Corynebacterium</taxon>
    </lineage>
</organism>
<accession>A0ABU2B7N2</accession>
<sequence>MTDNYPVYHGELGALYNPEGTTFRLWAPTATDIKLHLPSGVYPLTQGANGEWETYIEGDHHLAEYLYELTFPDGSTTTTVDPYARSVTANGHSGVVIDLHTLIPRSPRMPSFPDPTEAIIYEAHIRDLTISPTNGITHKGKFLGLTETGTRTTKGNLSGLDYLTNLGVTHIQLLPVFDFGSVDESGDLSFNAQYNWGYDPVHYNTPEGSYSTNPHDPASRIIEFKQLIDTLHNHGLRVIMDVVYNHVYDVDTNPLQRTTPGYYFRQTPEGTWHNATGCGNETASERPMMRKFIVDSVVHWARTYGIDGFRFDLMGIHDVDTINAVRAALDDIDPGIIIIGEGWEMGNHPQGVRGANQKNASLIPRVGMFNDFYRDVVKGNNFTIGDSGFVSGGGGDLASKLFDALTPIDASQNVVYNEAHDNWTMFDKLVGTATLQGASISDIAKRHTLATATQYLARGIVFVHAGQEFLRTKLGEENSYKSPDSVNAFDYDRAAEFAKESGFLRHLNVFRRKYAWTRSSGYTPERLIAEGSHLSYRVADAFGKGRDAFVLINASEHPLVHSTPEGKYRVHITDGTVFHDPQPIELSGEYVVNPLRVVVLEHAG</sequence>
<dbReference type="SUPFAM" id="SSF51445">
    <property type="entry name" value="(Trans)glycosidases"/>
    <property type="match status" value="1"/>
</dbReference>
<dbReference type="PANTHER" id="PTHR43002">
    <property type="entry name" value="GLYCOGEN DEBRANCHING ENZYME"/>
    <property type="match status" value="1"/>
</dbReference>
<keyword evidence="4" id="KW-1185">Reference proteome</keyword>
<dbReference type="InterPro" id="IPR013783">
    <property type="entry name" value="Ig-like_fold"/>
</dbReference>
<gene>
    <name evidence="3" type="ORF">J2S37_001148</name>
</gene>
<dbReference type="InterPro" id="IPR006047">
    <property type="entry name" value="GH13_cat_dom"/>
</dbReference>
<protein>
    <submittedName>
        <fullName evidence="3">Type I pullulanase</fullName>
    </submittedName>
</protein>
<feature type="domain" description="Glycosyl hydrolase family 13 catalytic" evidence="2">
    <location>
        <begin position="135"/>
        <end position="505"/>
    </location>
</feature>
<evidence type="ECO:0000259" key="2">
    <source>
        <dbReference type="SMART" id="SM00642"/>
    </source>
</evidence>
<name>A0ABU2B7N2_9CORY</name>
<reference evidence="3 4" key="1">
    <citation type="submission" date="2023-07" db="EMBL/GenBank/DDBJ databases">
        <title>Sequencing the genomes of 1000 actinobacteria strains.</title>
        <authorList>
            <person name="Klenk H.-P."/>
        </authorList>
    </citation>
    <scope>NUCLEOTIDE SEQUENCE [LARGE SCALE GENOMIC DNA]</scope>
    <source>
        <strain evidence="3 4">DSM 44508</strain>
    </source>
</reference>
<dbReference type="SMART" id="SM00642">
    <property type="entry name" value="Aamy"/>
    <property type="match status" value="1"/>
</dbReference>
<comment type="caution">
    <text evidence="3">The sequence shown here is derived from an EMBL/GenBank/DDBJ whole genome shotgun (WGS) entry which is preliminary data.</text>
</comment>
<dbReference type="SUPFAM" id="SSF81296">
    <property type="entry name" value="E set domains"/>
    <property type="match status" value="1"/>
</dbReference>
<dbReference type="NCBIfam" id="TIGR02104">
    <property type="entry name" value="pulA_typeI"/>
    <property type="match status" value="1"/>
</dbReference>